<protein>
    <recommendedName>
        <fullName evidence="3">Ferritin-like domain-containing protein</fullName>
    </recommendedName>
</protein>
<dbReference type="Proteomes" id="UP000223071">
    <property type="component" value="Unassembled WGS sequence"/>
</dbReference>
<proteinExistence type="predicted"/>
<evidence type="ECO:0000313" key="1">
    <source>
        <dbReference type="EMBL" id="PFG72983.1"/>
    </source>
</evidence>
<gene>
    <name evidence="1" type="ORF">A9A59_0176</name>
</gene>
<comment type="caution">
    <text evidence="1">The sequence shown here is derived from an EMBL/GenBank/DDBJ whole genome shotgun (WGS) entry which is preliminary data.</text>
</comment>
<evidence type="ECO:0000313" key="2">
    <source>
        <dbReference type="Proteomes" id="UP000223071"/>
    </source>
</evidence>
<organism evidence="1 2">
    <name type="scientific">Tepidiforma thermophila (strain KCTC 52669 / CGMCC 1.13589 / G233)</name>
    <dbReference type="NCBI Taxonomy" id="2761530"/>
    <lineage>
        <taxon>Bacteria</taxon>
        <taxon>Bacillati</taxon>
        <taxon>Chloroflexota</taxon>
        <taxon>Tepidiformia</taxon>
        <taxon>Tepidiformales</taxon>
        <taxon>Tepidiformaceae</taxon>
        <taxon>Tepidiforma</taxon>
    </lineage>
</organism>
<dbReference type="EMBL" id="PDJQ01000001">
    <property type="protein sequence ID" value="PFG72983.1"/>
    <property type="molecule type" value="Genomic_DNA"/>
</dbReference>
<evidence type="ECO:0008006" key="3">
    <source>
        <dbReference type="Google" id="ProtNLM"/>
    </source>
</evidence>
<dbReference type="AlphaFoldDB" id="A0A2A9HCD0"/>
<accession>A0A2A9HCD0</accession>
<name>A0A2A9HCD0_TEPT2</name>
<sequence length="402" mass="45722">MQLSTATKTRARELGWSEETIARIEASPLKDVTVANIAMMRIPEERVRGFLDLVDRDPERIPNVTFNFIRTRSERGVRAKPSERGLLLKDINIGTYGQVPDHWPYENDTPRGAHPSPDNYAPGSYYIYDKVEVWAEGVDELYEDAIRDRWVPATDLDWNEGLAELPAEIEKAVCQLATLYSGHGLVEQKILAKWLEPISYGFHDVKLFLGTQIYDAGHKVEALRKRALANGGGLGQAPLGALYRAWYGALKFTEMITAVDVVYKSYELTLFEAYGDFAKTEVERKLFSLLARDSRRHLEYGKRHLLWYIQHHPRGRENVRFWLGRAEAALSIELRYSHAEREALALLFAGDMERLQAGIERLGKLREKQLHDYLGVLDAVGIDRLPQVSPHLVAIAEDPLAV</sequence>
<reference evidence="1 2" key="1">
    <citation type="submission" date="2017-09" db="EMBL/GenBank/DDBJ databases">
        <title>Sequencing the genomes of two abundant thermophiles in Great Basin hot springs: Thermocrinis jamiesonii and novel Chloroflexi Thermoflexus hugenholtzii.</title>
        <authorList>
            <person name="Hedlund B."/>
        </authorList>
    </citation>
    <scope>NUCLEOTIDE SEQUENCE [LARGE SCALE GENOMIC DNA]</scope>
    <source>
        <strain evidence="1 2">G233</strain>
    </source>
</reference>
<dbReference type="RefSeq" id="WP_098502473.1">
    <property type="nucleotide sequence ID" value="NZ_PDJQ01000001.1"/>
</dbReference>
<keyword evidence="2" id="KW-1185">Reference proteome</keyword>